<dbReference type="EMBL" id="BDSP01000252">
    <property type="protein sequence ID" value="GAX26793.1"/>
    <property type="molecule type" value="Genomic_DNA"/>
</dbReference>
<evidence type="ECO:0000256" key="1">
    <source>
        <dbReference type="ARBA" id="ARBA00004370"/>
    </source>
</evidence>
<comment type="caution">
    <text evidence="8">The sequence shown here is derived from an EMBL/GenBank/DDBJ whole genome shotgun (WGS) entry which is preliminary data.</text>
</comment>
<protein>
    <recommendedName>
        <fullName evidence="7">Fatty acid hydroxylase domain-containing protein</fullName>
    </recommendedName>
</protein>
<evidence type="ECO:0000313" key="8">
    <source>
        <dbReference type="EMBL" id="GAX26793.1"/>
    </source>
</evidence>
<dbReference type="GO" id="GO:0016020">
    <property type="term" value="C:membrane"/>
    <property type="evidence" value="ECO:0007669"/>
    <property type="project" value="UniProtKB-SubCell"/>
</dbReference>
<gene>
    <name evidence="8" type="ORF">FisN_9Lu089</name>
</gene>
<keyword evidence="2 6" id="KW-0812">Transmembrane</keyword>
<reference evidence="8 9" key="1">
    <citation type="journal article" date="2015" name="Plant Cell">
        <title>Oil accumulation by the oleaginous diatom Fistulifera solaris as revealed by the genome and transcriptome.</title>
        <authorList>
            <person name="Tanaka T."/>
            <person name="Maeda Y."/>
            <person name="Veluchamy A."/>
            <person name="Tanaka M."/>
            <person name="Abida H."/>
            <person name="Marechal E."/>
            <person name="Bowler C."/>
            <person name="Muto M."/>
            <person name="Sunaga Y."/>
            <person name="Tanaka M."/>
            <person name="Yoshino T."/>
            <person name="Taniguchi T."/>
            <person name="Fukuda Y."/>
            <person name="Nemoto M."/>
            <person name="Matsumoto M."/>
            <person name="Wong P.S."/>
            <person name="Aburatani S."/>
            <person name="Fujibuchi W."/>
        </authorList>
    </citation>
    <scope>NUCLEOTIDE SEQUENCE [LARGE SCALE GENOMIC DNA]</scope>
    <source>
        <strain evidence="8 9">JPCC DA0580</strain>
    </source>
</reference>
<keyword evidence="3 6" id="KW-1133">Transmembrane helix</keyword>
<dbReference type="OrthoDB" id="408954at2759"/>
<accession>A0A1Z5KKF5</accession>
<keyword evidence="4 6" id="KW-0472">Membrane</keyword>
<keyword evidence="9" id="KW-1185">Reference proteome</keyword>
<name>A0A1Z5KKF5_FISSO</name>
<dbReference type="Proteomes" id="UP000198406">
    <property type="component" value="Unassembled WGS sequence"/>
</dbReference>
<feature type="region of interest" description="Disordered" evidence="5">
    <location>
        <begin position="1"/>
        <end position="27"/>
    </location>
</feature>
<dbReference type="InParanoid" id="A0A1Z5KKF5"/>
<feature type="domain" description="Fatty acid hydroxylase" evidence="7">
    <location>
        <begin position="145"/>
        <end position="286"/>
    </location>
</feature>
<dbReference type="GO" id="GO:0005506">
    <property type="term" value="F:iron ion binding"/>
    <property type="evidence" value="ECO:0007669"/>
    <property type="project" value="InterPro"/>
</dbReference>
<dbReference type="AlphaFoldDB" id="A0A1Z5KKF5"/>
<evidence type="ECO:0000256" key="2">
    <source>
        <dbReference type="ARBA" id="ARBA00022692"/>
    </source>
</evidence>
<dbReference type="InterPro" id="IPR050307">
    <property type="entry name" value="Sterol_Desaturase_Related"/>
</dbReference>
<organism evidence="8 9">
    <name type="scientific">Fistulifera solaris</name>
    <name type="common">Oleaginous diatom</name>
    <dbReference type="NCBI Taxonomy" id="1519565"/>
    <lineage>
        <taxon>Eukaryota</taxon>
        <taxon>Sar</taxon>
        <taxon>Stramenopiles</taxon>
        <taxon>Ochrophyta</taxon>
        <taxon>Bacillariophyta</taxon>
        <taxon>Bacillariophyceae</taxon>
        <taxon>Bacillariophycidae</taxon>
        <taxon>Naviculales</taxon>
        <taxon>Naviculaceae</taxon>
        <taxon>Fistulifera</taxon>
    </lineage>
</organism>
<evidence type="ECO:0000256" key="5">
    <source>
        <dbReference type="SAM" id="MobiDB-lite"/>
    </source>
</evidence>
<dbReference type="PANTHER" id="PTHR11863">
    <property type="entry name" value="STEROL DESATURASE"/>
    <property type="match status" value="1"/>
</dbReference>
<dbReference type="GO" id="GO:0016491">
    <property type="term" value="F:oxidoreductase activity"/>
    <property type="evidence" value="ECO:0007669"/>
    <property type="project" value="InterPro"/>
</dbReference>
<proteinExistence type="predicted"/>
<feature type="transmembrane region" description="Helical" evidence="6">
    <location>
        <begin position="107"/>
        <end position="130"/>
    </location>
</feature>
<evidence type="ECO:0000313" key="9">
    <source>
        <dbReference type="Proteomes" id="UP000198406"/>
    </source>
</evidence>
<evidence type="ECO:0000256" key="6">
    <source>
        <dbReference type="SAM" id="Phobius"/>
    </source>
</evidence>
<feature type="compositionally biased region" description="Low complexity" evidence="5">
    <location>
        <begin position="12"/>
        <end position="22"/>
    </location>
</feature>
<evidence type="ECO:0000259" key="7">
    <source>
        <dbReference type="Pfam" id="PF04116"/>
    </source>
</evidence>
<comment type="subcellular location">
    <subcellularLocation>
        <location evidence="1">Membrane</location>
    </subcellularLocation>
</comment>
<sequence>MSLRPKIKEEASSTSSSSNASSMEVTKEKRTHTASAFWQRNTRYDWRLFVGPAPFFKLTPVWNIYAIAIARIVFMRVVLSLYYLFVDMENYVDKLKQDQLKREKHEYMTIYILHMYPQVGLQIALPSLFFADATDISSCLWEVFAAHVIFDEPLYYVAHRLLHTSFLMKAMHGLHHLSVQTLPTTSTVHSLFEHFIYAVTLSSVFFAPFLWQGCQHWVAIALYVITYDALHAWGNSSVLVRNALFTHQYSPLKYLLYTLAFHTGHQVFLDCNYSVFMPFWDYLFGTERAYEKKSPPMLPAKQQDLVFIAHNGGLGNFMTIPEVNLFQAYSPYRRYFPLRVEFYTIHVICHIMIRLFCDFYYGPRYCIARKHIGRMICLLRKPIDYMTPKRYDDLNQNMLESMRKEHRENGMRYFGLGNLNKMKLLNDGGVAMVQLIEQNAYLKDKNIRIWTGDTMTAASVYHQIASIPHLQEFYYIEAGGKIGTAVCEKLVRDFPTLKIRIFSRNSVLQHPNISHSTDLSEIIDYKIVLAGKILSNATYAKALQMKKIIRTRFLLDYTVPAIPVRALLQKDVQYIRGVTPDRSQQSLFARLL</sequence>
<evidence type="ECO:0000256" key="3">
    <source>
        <dbReference type="ARBA" id="ARBA00022989"/>
    </source>
</evidence>
<dbReference type="Pfam" id="PF04116">
    <property type="entry name" value="FA_hydroxylase"/>
    <property type="match status" value="1"/>
</dbReference>
<evidence type="ECO:0000256" key="4">
    <source>
        <dbReference type="ARBA" id="ARBA00023136"/>
    </source>
</evidence>
<dbReference type="InterPro" id="IPR006694">
    <property type="entry name" value="Fatty_acid_hydroxylase"/>
</dbReference>
<feature type="transmembrane region" description="Helical" evidence="6">
    <location>
        <begin position="64"/>
        <end position="86"/>
    </location>
</feature>
<dbReference type="GO" id="GO:0008610">
    <property type="term" value="P:lipid biosynthetic process"/>
    <property type="evidence" value="ECO:0007669"/>
    <property type="project" value="InterPro"/>
</dbReference>
<feature type="compositionally biased region" description="Basic and acidic residues" evidence="5">
    <location>
        <begin position="1"/>
        <end position="11"/>
    </location>
</feature>